<dbReference type="EMBL" id="MASI01000006">
    <property type="protein sequence ID" value="ODA66768.1"/>
    <property type="molecule type" value="Genomic_DNA"/>
</dbReference>
<dbReference type="GO" id="GO:0020037">
    <property type="term" value="F:heme binding"/>
    <property type="evidence" value="ECO:0007669"/>
    <property type="project" value="InterPro"/>
</dbReference>
<organism evidence="7 8">
    <name type="scientific">Methyloligella halotolerans</name>
    <dbReference type="NCBI Taxonomy" id="1177755"/>
    <lineage>
        <taxon>Bacteria</taxon>
        <taxon>Pseudomonadati</taxon>
        <taxon>Pseudomonadota</taxon>
        <taxon>Alphaproteobacteria</taxon>
        <taxon>Hyphomicrobiales</taxon>
        <taxon>Hyphomicrobiaceae</taxon>
        <taxon>Methyloligella</taxon>
    </lineage>
</organism>
<dbReference type="PATRIC" id="fig|1177755.3.peg.2558"/>
<dbReference type="STRING" id="1177755.A7A08_02536"/>
<dbReference type="GO" id="GO:0046872">
    <property type="term" value="F:metal ion binding"/>
    <property type="evidence" value="ECO:0007669"/>
    <property type="project" value="UniProtKB-KW"/>
</dbReference>
<keyword evidence="1 4" id="KW-0349">Heme</keyword>
<feature type="region of interest" description="Disordered" evidence="5">
    <location>
        <begin position="166"/>
        <end position="203"/>
    </location>
</feature>
<evidence type="ECO:0000256" key="1">
    <source>
        <dbReference type="ARBA" id="ARBA00022617"/>
    </source>
</evidence>
<evidence type="ECO:0000313" key="8">
    <source>
        <dbReference type="Proteomes" id="UP000095087"/>
    </source>
</evidence>
<evidence type="ECO:0000313" key="7">
    <source>
        <dbReference type="EMBL" id="ODA66768.1"/>
    </source>
</evidence>
<reference evidence="7 8" key="1">
    <citation type="submission" date="2016-07" db="EMBL/GenBank/DDBJ databases">
        <title>Draft genome sequence of Methyloligella halotolerans C2T (VKM B-2706T=CCUG 61687T=DSM 25045T), a halotolerant polyhydroxybutyrate accumulating methylotroph.</title>
        <authorList>
            <person name="Vasilenko O.V."/>
            <person name="Doronina N.V."/>
            <person name="Poroshina M.N."/>
            <person name="Tarlachkov S.V."/>
            <person name="Trotsenko Y.A."/>
        </authorList>
    </citation>
    <scope>NUCLEOTIDE SEQUENCE [LARGE SCALE GENOMIC DNA]</scope>
    <source>
        <strain evidence="7 8">VKM B-2706</strain>
    </source>
</reference>
<dbReference type="Gene3D" id="1.10.760.10">
    <property type="entry name" value="Cytochrome c-like domain"/>
    <property type="match status" value="1"/>
</dbReference>
<keyword evidence="2 4" id="KW-0479">Metal-binding</keyword>
<keyword evidence="3 4" id="KW-0408">Iron</keyword>
<evidence type="ECO:0000256" key="5">
    <source>
        <dbReference type="SAM" id="MobiDB-lite"/>
    </source>
</evidence>
<evidence type="ECO:0000256" key="4">
    <source>
        <dbReference type="PROSITE-ProRule" id="PRU00433"/>
    </source>
</evidence>
<dbReference type="GO" id="GO:0009055">
    <property type="term" value="F:electron transfer activity"/>
    <property type="evidence" value="ECO:0007669"/>
    <property type="project" value="InterPro"/>
</dbReference>
<accession>A0A1E2RXE3</accession>
<keyword evidence="8" id="KW-1185">Reference proteome</keyword>
<feature type="domain" description="Cytochrome c" evidence="6">
    <location>
        <begin position="87"/>
        <end position="165"/>
    </location>
</feature>
<dbReference type="OrthoDB" id="9811281at2"/>
<proteinExistence type="predicted"/>
<dbReference type="InterPro" id="IPR036909">
    <property type="entry name" value="Cyt_c-like_dom_sf"/>
</dbReference>
<feature type="compositionally biased region" description="Polar residues" evidence="5">
    <location>
        <begin position="31"/>
        <end position="43"/>
    </location>
</feature>
<dbReference type="SUPFAM" id="SSF46626">
    <property type="entry name" value="Cytochrome c"/>
    <property type="match status" value="1"/>
</dbReference>
<evidence type="ECO:0000259" key="6">
    <source>
        <dbReference type="PROSITE" id="PS51007"/>
    </source>
</evidence>
<dbReference type="RefSeq" id="WP_069095705.1">
    <property type="nucleotide sequence ID" value="NZ_MASI01000006.1"/>
</dbReference>
<dbReference type="PROSITE" id="PS51257">
    <property type="entry name" value="PROKAR_LIPOPROTEIN"/>
    <property type="match status" value="1"/>
</dbReference>
<comment type="caution">
    <text evidence="7">The sequence shown here is derived from an EMBL/GenBank/DDBJ whole genome shotgun (WGS) entry which is preliminary data.</text>
</comment>
<dbReference type="InterPro" id="IPR009056">
    <property type="entry name" value="Cyt_c-like_dom"/>
</dbReference>
<feature type="compositionally biased region" description="Basic and acidic residues" evidence="5">
    <location>
        <begin position="186"/>
        <end position="203"/>
    </location>
</feature>
<dbReference type="Pfam" id="PF13442">
    <property type="entry name" value="Cytochrome_CBB3"/>
    <property type="match status" value="1"/>
</dbReference>
<evidence type="ECO:0000256" key="2">
    <source>
        <dbReference type="ARBA" id="ARBA00022723"/>
    </source>
</evidence>
<dbReference type="AlphaFoldDB" id="A0A1E2RXE3"/>
<evidence type="ECO:0000256" key="3">
    <source>
        <dbReference type="ARBA" id="ARBA00023004"/>
    </source>
</evidence>
<gene>
    <name evidence="7" type="ORF">A7A08_02536</name>
</gene>
<protein>
    <submittedName>
        <fullName evidence="7">Cbb3-type cytochrome c oxidase subunit CcoP2</fullName>
    </submittedName>
</protein>
<dbReference type="Proteomes" id="UP000095087">
    <property type="component" value="Unassembled WGS sequence"/>
</dbReference>
<dbReference type="PROSITE" id="PS51007">
    <property type="entry name" value="CYTC"/>
    <property type="match status" value="1"/>
</dbReference>
<feature type="region of interest" description="Disordered" evidence="5">
    <location>
        <begin position="25"/>
        <end position="57"/>
    </location>
</feature>
<sequence length="203" mass="21177">MTYRVFPFVLAISLCLGVAGCSDQGDEENADNSAQSDTQSAGSENPPPLDQPSGGDVEISLVSIAPGGGKPVDQQSAAAKAAKGNPQAIEIGRQLFTSFNCNGCHFNGGGGMGPALMDDKWIYGSSMENIASSIREGRPNGMPSFRAMVEGDTVYKLAAYVKSLSENTKPRSDVKLAEPASISEKAAAKDDEGEIKSPEESGR</sequence>
<name>A0A1E2RXE3_9HYPH</name>